<dbReference type="SUPFAM" id="SSF88723">
    <property type="entry name" value="PIN domain-like"/>
    <property type="match status" value="1"/>
</dbReference>
<dbReference type="HAMAP" id="MF_00265">
    <property type="entry name" value="VapC_Nob1"/>
    <property type="match status" value="1"/>
</dbReference>
<dbReference type="EMBL" id="FQZM01000003">
    <property type="protein sequence ID" value="SHI35276.1"/>
    <property type="molecule type" value="Genomic_DNA"/>
</dbReference>
<dbReference type="GO" id="GO:0004521">
    <property type="term" value="F:RNA endonuclease activity"/>
    <property type="evidence" value="ECO:0007669"/>
    <property type="project" value="InterPro"/>
</dbReference>
<keyword evidence="2 5" id="KW-0540">Nuclease</keyword>
<sequence length="138" mass="16010">MRVLVDSSAIAALILRNDQRHPEAVRALRYFTEKGAELVLTNFIVAETYNLLAARAYPAKAREWLLANTWPVERVSEEDEKEARRILEKYADKDFSYTDATSFALMARLSFDLVFTYDRHFTQYGLRTQEDLLARGEI</sequence>
<dbReference type="EC" id="3.1.-.-" evidence="5"/>
<evidence type="ECO:0000256" key="2">
    <source>
        <dbReference type="ARBA" id="ARBA00022722"/>
    </source>
</evidence>
<name>A0A1M6AFF5_9FIRM</name>
<feature type="binding site" evidence="5">
    <location>
        <position position="6"/>
    </location>
    <ligand>
        <name>Mg(2+)</name>
        <dbReference type="ChEBI" id="CHEBI:18420"/>
    </ligand>
</feature>
<dbReference type="Pfam" id="PF01850">
    <property type="entry name" value="PIN"/>
    <property type="match status" value="1"/>
</dbReference>
<dbReference type="Proteomes" id="UP000184529">
    <property type="component" value="Unassembled WGS sequence"/>
</dbReference>
<dbReference type="GO" id="GO:0090729">
    <property type="term" value="F:toxin activity"/>
    <property type="evidence" value="ECO:0007669"/>
    <property type="project" value="UniProtKB-KW"/>
</dbReference>
<keyword evidence="1 5" id="KW-1277">Toxin-antitoxin system</keyword>
<dbReference type="PANTHER" id="PTHR42188">
    <property type="entry name" value="23S RRNA-SPECIFIC ENDONUCLEASE VAPC20"/>
    <property type="match status" value="1"/>
</dbReference>
<dbReference type="GO" id="GO:0000287">
    <property type="term" value="F:magnesium ion binding"/>
    <property type="evidence" value="ECO:0007669"/>
    <property type="project" value="UniProtKB-UniRule"/>
</dbReference>
<keyword evidence="8" id="KW-1185">Reference proteome</keyword>
<feature type="binding site" evidence="5">
    <location>
        <position position="99"/>
    </location>
    <ligand>
        <name>Mg(2+)</name>
        <dbReference type="ChEBI" id="CHEBI:18420"/>
    </ligand>
</feature>
<dbReference type="AlphaFoldDB" id="A0A1M6AFF5"/>
<feature type="domain" description="PIN" evidence="6">
    <location>
        <begin position="3"/>
        <end position="124"/>
    </location>
</feature>
<evidence type="ECO:0000313" key="8">
    <source>
        <dbReference type="Proteomes" id="UP000184529"/>
    </source>
</evidence>
<dbReference type="GO" id="GO:0016075">
    <property type="term" value="P:rRNA catabolic process"/>
    <property type="evidence" value="ECO:0007669"/>
    <property type="project" value="TreeGrafter"/>
</dbReference>
<comment type="similarity">
    <text evidence="5">Belongs to the PINc/VapC protein family.</text>
</comment>
<dbReference type="GO" id="GO:0016787">
    <property type="term" value="F:hydrolase activity"/>
    <property type="evidence" value="ECO:0007669"/>
    <property type="project" value="UniProtKB-KW"/>
</dbReference>
<gene>
    <name evidence="5" type="primary">vapC</name>
    <name evidence="7" type="ORF">SAMN02745219_00129</name>
</gene>
<proteinExistence type="inferred from homology"/>
<protein>
    <recommendedName>
        <fullName evidence="5">Ribonuclease VapC</fullName>
        <shortName evidence="5">RNase VapC</shortName>
        <ecNumber evidence="5">3.1.-.-</ecNumber>
    </recommendedName>
    <alternativeName>
        <fullName evidence="5">Toxin VapC</fullName>
    </alternativeName>
</protein>
<dbReference type="STRING" id="1121432.SAMN02745219_00129"/>
<keyword evidence="5" id="KW-0800">Toxin</keyword>
<dbReference type="RefSeq" id="WP_072866830.1">
    <property type="nucleotide sequence ID" value="NZ_FQZM01000003.1"/>
</dbReference>
<evidence type="ECO:0000256" key="1">
    <source>
        <dbReference type="ARBA" id="ARBA00022649"/>
    </source>
</evidence>
<dbReference type="Gene3D" id="3.40.50.1010">
    <property type="entry name" value="5'-nuclease"/>
    <property type="match status" value="1"/>
</dbReference>
<evidence type="ECO:0000259" key="6">
    <source>
        <dbReference type="Pfam" id="PF01850"/>
    </source>
</evidence>
<keyword evidence="4 5" id="KW-0378">Hydrolase</keyword>
<reference evidence="8" key="1">
    <citation type="submission" date="2016-11" db="EMBL/GenBank/DDBJ databases">
        <authorList>
            <person name="Varghese N."/>
            <person name="Submissions S."/>
        </authorList>
    </citation>
    <scope>NUCLEOTIDE SEQUENCE [LARGE SCALE GENOMIC DNA]</scope>
    <source>
        <strain evidence="8">DSM 16057</strain>
    </source>
</reference>
<dbReference type="InterPro" id="IPR039018">
    <property type="entry name" value="VapC20-like"/>
</dbReference>
<keyword evidence="5" id="KW-0460">Magnesium</keyword>
<accession>A0A1M6AFF5</accession>
<evidence type="ECO:0000256" key="5">
    <source>
        <dbReference type="HAMAP-Rule" id="MF_00265"/>
    </source>
</evidence>
<dbReference type="InterPro" id="IPR002716">
    <property type="entry name" value="PIN_dom"/>
</dbReference>
<evidence type="ECO:0000256" key="3">
    <source>
        <dbReference type="ARBA" id="ARBA00022723"/>
    </source>
</evidence>
<keyword evidence="3 5" id="KW-0479">Metal-binding</keyword>
<dbReference type="InterPro" id="IPR022907">
    <property type="entry name" value="VapC_family"/>
</dbReference>
<organism evidence="7 8">
    <name type="scientific">Desulfofundulus thermosubterraneus DSM 16057</name>
    <dbReference type="NCBI Taxonomy" id="1121432"/>
    <lineage>
        <taxon>Bacteria</taxon>
        <taxon>Bacillati</taxon>
        <taxon>Bacillota</taxon>
        <taxon>Clostridia</taxon>
        <taxon>Eubacteriales</taxon>
        <taxon>Peptococcaceae</taxon>
        <taxon>Desulfofundulus</taxon>
    </lineage>
</organism>
<dbReference type="PANTHER" id="PTHR42188:SF1">
    <property type="entry name" value="23S RRNA-SPECIFIC ENDONUCLEASE VAPC20"/>
    <property type="match status" value="1"/>
</dbReference>
<comment type="cofactor">
    <cofactor evidence="5">
        <name>Mg(2+)</name>
        <dbReference type="ChEBI" id="CHEBI:18420"/>
    </cofactor>
</comment>
<dbReference type="OrthoDB" id="1809236at2"/>
<evidence type="ECO:0000313" key="7">
    <source>
        <dbReference type="EMBL" id="SHI35276.1"/>
    </source>
</evidence>
<evidence type="ECO:0000256" key="4">
    <source>
        <dbReference type="ARBA" id="ARBA00022801"/>
    </source>
</evidence>
<comment type="function">
    <text evidence="5">Toxic component of a toxin-antitoxin (TA) system. An RNase.</text>
</comment>
<dbReference type="InterPro" id="IPR029060">
    <property type="entry name" value="PIN-like_dom_sf"/>
</dbReference>